<keyword evidence="4 9" id="KW-0862">Zinc</keyword>
<comment type="caution">
    <text evidence="13">The sequence shown here is derived from an EMBL/GenBank/DDBJ whole genome shotgun (WGS) entry which is preliminary data.</text>
</comment>
<evidence type="ECO:0000256" key="3">
    <source>
        <dbReference type="ARBA" id="ARBA00022771"/>
    </source>
</evidence>
<keyword evidence="14" id="KW-1185">Reference proteome</keyword>
<dbReference type="Gene3D" id="3.20.20.100">
    <property type="entry name" value="NADP-dependent oxidoreductase domain"/>
    <property type="match status" value="1"/>
</dbReference>
<dbReference type="InterPro" id="IPR023210">
    <property type="entry name" value="NADP_OxRdtase_dom"/>
</dbReference>
<comment type="function">
    <text evidence="6">Catalyzes the initial reaction in the xylose utilization pathway by reducing D-xylose into xylitol. Xylose is a major component of hemicelluloses such as xylan. Most fungi utilize D-xylose via three enzymatic reactions, xylose reductase (XR), xylitol dehydrogenase (XDH), and xylulokinase, to form xylulose 5-phosphate, which enters pentose phosphate pathway.</text>
</comment>
<dbReference type="Gene3D" id="3.30.1370.110">
    <property type="match status" value="1"/>
</dbReference>
<keyword evidence="3 9" id="KW-0863">Zinc-finger</keyword>
<dbReference type="PROSITE" id="PS00063">
    <property type="entry name" value="ALDOKETO_REDUCTASE_3"/>
    <property type="match status" value="1"/>
</dbReference>
<sequence length="968" mass="107475">MIVRLRYDDLYDLCRPILDDKDLDEEDKTDKLEDLLRKETSLTGAPLENVILDALWRHRESTRSGSNVRQPIVRRQSPAPWQTPRVASPLGSPQPISSPVPISSLTGNRPSFSSRQKSVVPSMPSPFSSPRPSPRLAFAQTIPHSPSLHAYEFSDTSPNDEEYGDYGSDTVEWLVADDAVSVASSTGTGSFSAVAPEWTPQLEMGPFDILRSVLGDKKTKAEIEEALEANSYDIAGTMAALSKDNQEAGQLKAQAAEFVPSVLVGKSILVNQPKPVNPATTSPIVCKYWLSSGSCARADCRFAHDLSNHVCKYWMNGNCLAGSGCAFSHDPALLMNALNVNDNSTVIGTPPPVSAFQATPENFPPLGQRSTSSSSLLSTDGQIPLFVPASQRNRVASRPLSRPTSRHQQRSDYSSNTAVTGSPLRPDTPQTAPSVDDQEAFPTLGSLSAKAGKKHHGKRGGHGHGNSHQTIPNSLADVVRMASPAPVQKKLDSTKRIRSIAQENAAAQKIPEPKHIPWLETGATANEQYLKYRAEAIKHGSIRNKFLQSAAQAWNRNDARAAKALSLRGQAENDAMRKAHREAARHLYEERNKHLSDAPDESENELYIDLHGLHPEEAIEYLESVLIPQSATGRKVIYAITGTGHHSKNGKDKVGKAVRGWLNEWQYVFREFSVPGERGGYAIKLGYRLFDGAYDYSNEREAGQGIRRAIDEGLVKREEIFVTTKLWNNYHKKENAIAMMKSQNEEWGLGYIDLFLIHFPVSLKYIEPETLKYPCFWTDSARTKVEFENVPIRETWEALEEIVDLGIARSIGVSNFQGQSLIDLKRYAKKPISSLQIEHHPYLVQPQLIDLAKYLNIVPTAYSSFGPLSYRELGHKKSGTPTLMENEVITGLAKKYDRTPAQILLRWSTQRGVAVIPKSNNVERLKQNLEVTKVFNLEEDELKKISSLDQGLRFNDPADFHPLLRIFA</sequence>
<dbReference type="InterPro" id="IPR036855">
    <property type="entry name" value="Znf_CCCH_sf"/>
</dbReference>
<dbReference type="InterPro" id="IPR002625">
    <property type="entry name" value="Smr_dom"/>
</dbReference>
<feature type="region of interest" description="Disordered" evidence="10">
    <location>
        <begin position="387"/>
        <end position="471"/>
    </location>
</feature>
<evidence type="ECO:0000256" key="8">
    <source>
        <dbReference type="ARBA" id="ARBA00049485"/>
    </source>
</evidence>
<evidence type="ECO:0000259" key="11">
    <source>
        <dbReference type="PROSITE" id="PS50103"/>
    </source>
</evidence>
<dbReference type="PROSITE" id="PS00062">
    <property type="entry name" value="ALDOKETO_REDUCTASE_2"/>
    <property type="match status" value="1"/>
</dbReference>
<keyword evidence="2 9" id="KW-0479">Metal-binding</keyword>
<feature type="zinc finger region" description="C3H1-type" evidence="9">
    <location>
        <begin position="280"/>
        <end position="307"/>
    </location>
</feature>
<dbReference type="PRINTS" id="PR00069">
    <property type="entry name" value="ALDKETRDTASE"/>
</dbReference>
<dbReference type="PROSITE" id="PS50828">
    <property type="entry name" value="SMR"/>
    <property type="match status" value="1"/>
</dbReference>
<dbReference type="SUPFAM" id="SSF160443">
    <property type="entry name" value="SMR domain-like"/>
    <property type="match status" value="1"/>
</dbReference>
<feature type="domain" description="C3H1-type" evidence="11">
    <location>
        <begin position="310"/>
        <end position="332"/>
    </location>
</feature>
<dbReference type="SUPFAM" id="SSF90229">
    <property type="entry name" value="CCCH zinc finger"/>
    <property type="match status" value="1"/>
</dbReference>
<evidence type="ECO:0000256" key="9">
    <source>
        <dbReference type="PROSITE-ProRule" id="PRU00723"/>
    </source>
</evidence>
<organism evidence="13 14">
    <name type="scientific">Phaeomoniella chlamydospora</name>
    <name type="common">Phaeoacremonium chlamydosporum</name>
    <dbReference type="NCBI Taxonomy" id="158046"/>
    <lineage>
        <taxon>Eukaryota</taxon>
        <taxon>Fungi</taxon>
        <taxon>Dikarya</taxon>
        <taxon>Ascomycota</taxon>
        <taxon>Pezizomycotina</taxon>
        <taxon>Eurotiomycetes</taxon>
        <taxon>Chaetothyriomycetidae</taxon>
        <taxon>Phaeomoniellales</taxon>
        <taxon>Phaeomoniellaceae</taxon>
        <taxon>Phaeomoniella</taxon>
    </lineage>
</organism>
<dbReference type="FunFam" id="3.30.1370.110:FF:000002">
    <property type="entry name" value="CCCH zinc finger and SMR domain protein"/>
    <property type="match status" value="1"/>
</dbReference>
<dbReference type="InterPro" id="IPR000571">
    <property type="entry name" value="Znf_CCCH"/>
</dbReference>
<dbReference type="Pfam" id="PF01713">
    <property type="entry name" value="Smr"/>
    <property type="match status" value="1"/>
</dbReference>
<feature type="compositionally biased region" description="Polar residues" evidence="10">
    <location>
        <begin position="411"/>
        <end position="420"/>
    </location>
</feature>
<dbReference type="Pfam" id="PF08590">
    <property type="entry name" value="DUF1771"/>
    <property type="match status" value="1"/>
</dbReference>
<dbReference type="Pfam" id="PF00248">
    <property type="entry name" value="Aldo_ket_red"/>
    <property type="match status" value="1"/>
</dbReference>
<protein>
    <recommendedName>
        <fullName evidence="1">D-xylose reductase [NAD(P)H]</fullName>
        <ecNumber evidence="1">1.1.1.307</ecNumber>
    </recommendedName>
</protein>
<dbReference type="EMBL" id="LCWF01000191">
    <property type="protein sequence ID" value="KKY15284.1"/>
    <property type="molecule type" value="Genomic_DNA"/>
</dbReference>
<evidence type="ECO:0000256" key="7">
    <source>
        <dbReference type="ARBA" id="ARBA00047534"/>
    </source>
</evidence>
<evidence type="ECO:0000256" key="6">
    <source>
        <dbReference type="ARBA" id="ARBA00025065"/>
    </source>
</evidence>
<dbReference type="InterPro" id="IPR018170">
    <property type="entry name" value="Aldo/ket_reductase_CS"/>
</dbReference>
<dbReference type="InterPro" id="IPR013899">
    <property type="entry name" value="DUF1771"/>
</dbReference>
<dbReference type="InterPro" id="IPR036812">
    <property type="entry name" value="NAD(P)_OxRdtase_dom_sf"/>
</dbReference>
<dbReference type="PROSITE" id="PS00798">
    <property type="entry name" value="ALDOKETO_REDUCTASE_1"/>
    <property type="match status" value="1"/>
</dbReference>
<feature type="domain" description="Smr" evidence="12">
    <location>
        <begin position="608"/>
        <end position="688"/>
    </location>
</feature>
<dbReference type="Proteomes" id="UP000053317">
    <property type="component" value="Unassembled WGS sequence"/>
</dbReference>
<dbReference type="OrthoDB" id="3247158at2759"/>
<dbReference type="Pfam" id="PF14608">
    <property type="entry name" value="zf-CCCH_2"/>
    <property type="match status" value="2"/>
</dbReference>
<reference evidence="13 14" key="1">
    <citation type="submission" date="2015-05" db="EMBL/GenBank/DDBJ databases">
        <title>Distinctive expansion of gene families associated with plant cell wall degradation and secondary metabolism in the genomes of grapevine trunk pathogens.</title>
        <authorList>
            <person name="Lawrence D.P."/>
            <person name="Travadon R."/>
            <person name="Rolshausen P.E."/>
            <person name="Baumgartner K."/>
        </authorList>
    </citation>
    <scope>NUCLEOTIDE SEQUENCE [LARGE SCALE GENOMIC DNA]</scope>
    <source>
        <strain evidence="13">UCRPC4</strain>
    </source>
</reference>
<evidence type="ECO:0000256" key="1">
    <source>
        <dbReference type="ARBA" id="ARBA00012845"/>
    </source>
</evidence>
<dbReference type="AlphaFoldDB" id="A0A0G2DXE4"/>
<dbReference type="PROSITE" id="PS50103">
    <property type="entry name" value="ZF_C3H1"/>
    <property type="match status" value="2"/>
</dbReference>
<dbReference type="Gene3D" id="4.10.1000.10">
    <property type="entry name" value="Zinc finger, CCCH-type"/>
    <property type="match status" value="1"/>
</dbReference>
<accession>A0A0G2DXE4</accession>
<evidence type="ECO:0000256" key="10">
    <source>
        <dbReference type="SAM" id="MobiDB-lite"/>
    </source>
</evidence>
<feature type="compositionally biased region" description="Pro residues" evidence="10">
    <location>
        <begin position="123"/>
        <end position="133"/>
    </location>
</feature>
<dbReference type="GO" id="GO:0016491">
    <property type="term" value="F:oxidoreductase activity"/>
    <property type="evidence" value="ECO:0007669"/>
    <property type="project" value="UniProtKB-KW"/>
</dbReference>
<evidence type="ECO:0000256" key="5">
    <source>
        <dbReference type="ARBA" id="ARBA00023002"/>
    </source>
</evidence>
<proteinExistence type="predicted"/>
<dbReference type="SMART" id="SM00356">
    <property type="entry name" value="ZnF_C3H1"/>
    <property type="match status" value="2"/>
</dbReference>
<feature type="compositionally biased region" description="Low complexity" evidence="10">
    <location>
        <begin position="93"/>
        <end position="104"/>
    </location>
</feature>
<comment type="catalytic activity">
    <reaction evidence="7">
        <text>xylitol + NADP(+) = D-xylose + NADPH + H(+)</text>
        <dbReference type="Rhea" id="RHEA:27445"/>
        <dbReference type="ChEBI" id="CHEBI:15378"/>
        <dbReference type="ChEBI" id="CHEBI:17151"/>
        <dbReference type="ChEBI" id="CHEBI:53455"/>
        <dbReference type="ChEBI" id="CHEBI:57783"/>
        <dbReference type="ChEBI" id="CHEBI:58349"/>
        <dbReference type="EC" id="1.1.1.307"/>
    </reaction>
</comment>
<evidence type="ECO:0000313" key="13">
    <source>
        <dbReference type="EMBL" id="KKY15284.1"/>
    </source>
</evidence>
<feature type="domain" description="C3H1-type" evidence="11">
    <location>
        <begin position="280"/>
        <end position="307"/>
    </location>
</feature>
<feature type="compositionally biased region" description="Basic residues" evidence="10">
    <location>
        <begin position="451"/>
        <end position="462"/>
    </location>
</feature>
<comment type="catalytic activity">
    <reaction evidence="8">
        <text>xylitol + NAD(+) = D-xylose + NADH + H(+)</text>
        <dbReference type="Rhea" id="RHEA:27441"/>
        <dbReference type="ChEBI" id="CHEBI:15378"/>
        <dbReference type="ChEBI" id="CHEBI:17151"/>
        <dbReference type="ChEBI" id="CHEBI:53455"/>
        <dbReference type="ChEBI" id="CHEBI:57540"/>
        <dbReference type="ChEBI" id="CHEBI:57945"/>
        <dbReference type="EC" id="1.1.1.307"/>
    </reaction>
</comment>
<dbReference type="EC" id="1.1.1.307" evidence="1"/>
<feature type="region of interest" description="Disordered" evidence="10">
    <location>
        <begin position="63"/>
        <end position="136"/>
    </location>
</feature>
<evidence type="ECO:0000256" key="2">
    <source>
        <dbReference type="ARBA" id="ARBA00022723"/>
    </source>
</evidence>
<dbReference type="SUPFAM" id="SSF51430">
    <property type="entry name" value="NAD(P)-linked oxidoreductase"/>
    <property type="match status" value="1"/>
</dbReference>
<evidence type="ECO:0000256" key="4">
    <source>
        <dbReference type="ARBA" id="ARBA00022833"/>
    </source>
</evidence>
<dbReference type="PANTHER" id="PTHR11732">
    <property type="entry name" value="ALDO/KETO REDUCTASE"/>
    <property type="match status" value="1"/>
</dbReference>
<reference evidence="13 14" key="2">
    <citation type="submission" date="2015-05" db="EMBL/GenBank/DDBJ databases">
        <authorList>
            <person name="Morales-Cruz A."/>
            <person name="Amrine K.C."/>
            <person name="Cantu D."/>
        </authorList>
    </citation>
    <scope>NUCLEOTIDE SEQUENCE [LARGE SCALE GENOMIC DNA]</scope>
    <source>
        <strain evidence="13">UCRPC4</strain>
    </source>
</reference>
<dbReference type="InterPro" id="IPR020471">
    <property type="entry name" value="AKR"/>
</dbReference>
<dbReference type="SMART" id="SM01162">
    <property type="entry name" value="DUF1771"/>
    <property type="match status" value="1"/>
</dbReference>
<evidence type="ECO:0000313" key="14">
    <source>
        <dbReference type="Proteomes" id="UP000053317"/>
    </source>
</evidence>
<feature type="zinc finger region" description="C3H1-type" evidence="9">
    <location>
        <begin position="310"/>
        <end position="332"/>
    </location>
</feature>
<dbReference type="InterPro" id="IPR036063">
    <property type="entry name" value="Smr_dom_sf"/>
</dbReference>
<evidence type="ECO:0000259" key="12">
    <source>
        <dbReference type="PROSITE" id="PS50828"/>
    </source>
</evidence>
<keyword evidence="5" id="KW-0560">Oxidoreductase</keyword>
<gene>
    <name evidence="13" type="ORF">UCRPC4_g06395</name>
</gene>
<dbReference type="GO" id="GO:0008270">
    <property type="term" value="F:zinc ion binding"/>
    <property type="evidence" value="ECO:0007669"/>
    <property type="project" value="UniProtKB-KW"/>
</dbReference>
<feature type="compositionally biased region" description="Polar residues" evidence="10">
    <location>
        <begin position="105"/>
        <end position="117"/>
    </location>
</feature>
<name>A0A0G2DXE4_PHACM</name>